<keyword evidence="1 3" id="KW-0378">Hydrolase</keyword>
<keyword evidence="4" id="KW-1185">Reference proteome</keyword>
<dbReference type="Proteomes" id="UP001165306">
    <property type="component" value="Unassembled WGS sequence"/>
</dbReference>
<dbReference type="Pfam" id="PF00326">
    <property type="entry name" value="Peptidase_S9"/>
    <property type="match status" value="1"/>
</dbReference>
<dbReference type="AlphaFoldDB" id="A0AA42BBL9"/>
<dbReference type="Gene3D" id="3.40.50.1820">
    <property type="entry name" value="alpha/beta hydrolase"/>
    <property type="match status" value="1"/>
</dbReference>
<evidence type="ECO:0000256" key="1">
    <source>
        <dbReference type="ARBA" id="ARBA00022801"/>
    </source>
</evidence>
<evidence type="ECO:0000259" key="2">
    <source>
        <dbReference type="Pfam" id="PF00326"/>
    </source>
</evidence>
<dbReference type="PANTHER" id="PTHR42776">
    <property type="entry name" value="SERINE PEPTIDASE S9 FAMILY MEMBER"/>
    <property type="match status" value="1"/>
</dbReference>
<proteinExistence type="predicted"/>
<dbReference type="InterPro" id="IPR001375">
    <property type="entry name" value="Peptidase_S9_cat"/>
</dbReference>
<comment type="caution">
    <text evidence="3">The sequence shown here is derived from an EMBL/GenBank/DDBJ whole genome shotgun (WGS) entry which is preliminary data.</text>
</comment>
<reference evidence="3" key="1">
    <citation type="submission" date="2022-06" db="EMBL/GenBank/DDBJ databases">
        <title>CFH 74404 Thermomicrobiaceae sp.</title>
        <authorList>
            <person name="Ming H."/>
            <person name="Li W.-J."/>
            <person name="Zhao Z."/>
        </authorList>
    </citation>
    <scope>NUCLEOTIDE SEQUENCE</scope>
    <source>
        <strain evidence="3">CFH 74404</strain>
    </source>
</reference>
<evidence type="ECO:0000313" key="3">
    <source>
        <dbReference type="EMBL" id="MCM8749969.1"/>
    </source>
</evidence>
<evidence type="ECO:0000313" key="4">
    <source>
        <dbReference type="Proteomes" id="UP001165306"/>
    </source>
</evidence>
<name>A0AA42BBL9_9BACT</name>
<protein>
    <submittedName>
        <fullName evidence="3">Alpha/beta fold hydrolase</fullName>
    </submittedName>
</protein>
<dbReference type="InterPro" id="IPR029058">
    <property type="entry name" value="AB_hydrolase_fold"/>
</dbReference>
<dbReference type="EMBL" id="JAMSLR010000009">
    <property type="protein sequence ID" value="MCM8749969.1"/>
    <property type="molecule type" value="Genomic_DNA"/>
</dbReference>
<feature type="domain" description="Peptidase S9 prolyl oligopeptidase catalytic" evidence="2">
    <location>
        <begin position="23"/>
        <end position="223"/>
    </location>
</feature>
<sequence length="225" mass="25002">MQIHGGPTSLWSNEFLGSWHDWAQPLARLGCAVLLPNPRGSTGRGPAWANAIFGDVAGGEFRDLMAGVDALIARGIADPNRLGVCGWSWGGYMTAWTITQTDRFKAAVMGAGLCNLISDNSLGDIPSANLSYFERSPYEDPEPYWDRSPIRYARSVRTPLLIVHGEDDRRVAASESIQMYQALRALGVECQLVTYPREGHGFEERNHQRDLLERILGWFSQHLSL</sequence>
<gene>
    <name evidence="3" type="ORF">NET02_12495</name>
</gene>
<dbReference type="RefSeq" id="WP_284057755.1">
    <property type="nucleotide sequence ID" value="NZ_JAMSLR010000009.1"/>
</dbReference>
<dbReference type="GO" id="GO:0004252">
    <property type="term" value="F:serine-type endopeptidase activity"/>
    <property type="evidence" value="ECO:0007669"/>
    <property type="project" value="TreeGrafter"/>
</dbReference>
<dbReference type="PANTHER" id="PTHR42776:SF27">
    <property type="entry name" value="DIPEPTIDYL PEPTIDASE FAMILY MEMBER 6"/>
    <property type="match status" value="1"/>
</dbReference>
<dbReference type="SUPFAM" id="SSF53474">
    <property type="entry name" value="alpha/beta-Hydrolases"/>
    <property type="match status" value="1"/>
</dbReference>
<dbReference type="GO" id="GO:0006508">
    <property type="term" value="P:proteolysis"/>
    <property type="evidence" value="ECO:0007669"/>
    <property type="project" value="InterPro"/>
</dbReference>
<accession>A0AA42BBL9</accession>
<organism evidence="3 4">
    <name type="scientific">Thermalbibacter longus</name>
    <dbReference type="NCBI Taxonomy" id="2951981"/>
    <lineage>
        <taxon>Bacteria</taxon>
        <taxon>Pseudomonadati</taxon>
        <taxon>Thermomicrobiota</taxon>
        <taxon>Thermomicrobia</taxon>
        <taxon>Thermomicrobiales</taxon>
        <taxon>Thermomicrobiaceae</taxon>
        <taxon>Thermalbibacter</taxon>
    </lineage>
</organism>